<keyword evidence="3 4" id="KW-0597">Phosphoprotein</keyword>
<dbReference type="OrthoDB" id="219325at2"/>
<dbReference type="CDD" id="cd00082">
    <property type="entry name" value="HisKA"/>
    <property type="match status" value="1"/>
</dbReference>
<dbReference type="GO" id="GO:0000155">
    <property type="term" value="F:phosphorelay sensor kinase activity"/>
    <property type="evidence" value="ECO:0007669"/>
    <property type="project" value="InterPro"/>
</dbReference>
<dbReference type="InterPro" id="IPR003594">
    <property type="entry name" value="HATPase_dom"/>
</dbReference>
<dbReference type="InterPro" id="IPR036890">
    <property type="entry name" value="HATPase_C_sf"/>
</dbReference>
<dbReference type="PRINTS" id="PR00344">
    <property type="entry name" value="BCTRLSENSOR"/>
</dbReference>
<dbReference type="InterPro" id="IPR001789">
    <property type="entry name" value="Sig_transdc_resp-reg_receiver"/>
</dbReference>
<dbReference type="Pfam" id="PF00072">
    <property type="entry name" value="Response_reg"/>
    <property type="match status" value="1"/>
</dbReference>
<feature type="domain" description="Histidine kinase" evidence="7">
    <location>
        <begin position="546"/>
        <end position="767"/>
    </location>
</feature>
<comment type="caution">
    <text evidence="9">The sequence shown here is derived from an EMBL/GenBank/DDBJ whole genome shotgun (WGS) entry which is preliminary data.</text>
</comment>
<dbReference type="Gene3D" id="3.30.450.20">
    <property type="entry name" value="PAS domain"/>
    <property type="match status" value="1"/>
</dbReference>
<dbReference type="PANTHER" id="PTHR45339:SF5">
    <property type="entry name" value="HISTIDINE KINASE"/>
    <property type="match status" value="1"/>
</dbReference>
<dbReference type="CDD" id="cd16922">
    <property type="entry name" value="HATPase_EvgS-ArcB-TorS-like"/>
    <property type="match status" value="1"/>
</dbReference>
<evidence type="ECO:0000313" key="10">
    <source>
        <dbReference type="Proteomes" id="UP000321899"/>
    </source>
</evidence>
<dbReference type="SUPFAM" id="SSF52172">
    <property type="entry name" value="CheY-like"/>
    <property type="match status" value="1"/>
</dbReference>
<keyword evidence="10" id="KW-1185">Reference proteome</keyword>
<feature type="domain" description="Response regulatory" evidence="8">
    <location>
        <begin position="799"/>
        <end position="918"/>
    </location>
</feature>
<gene>
    <name evidence="9" type="ORF">FIM25_05185</name>
</gene>
<dbReference type="SMART" id="SM00387">
    <property type="entry name" value="HATPase_c"/>
    <property type="match status" value="1"/>
</dbReference>
<evidence type="ECO:0000256" key="4">
    <source>
        <dbReference type="PROSITE-ProRule" id="PRU00169"/>
    </source>
</evidence>
<dbReference type="CDD" id="cd12914">
    <property type="entry name" value="PDC1_DGC_like"/>
    <property type="match status" value="1"/>
</dbReference>
<dbReference type="FunFam" id="3.30.565.10:FF:000010">
    <property type="entry name" value="Sensor histidine kinase RcsC"/>
    <property type="match status" value="1"/>
</dbReference>
<dbReference type="AlphaFoldDB" id="A0A5Q4VET2"/>
<dbReference type="SMART" id="SM00448">
    <property type="entry name" value="REC"/>
    <property type="match status" value="1"/>
</dbReference>
<dbReference type="InterPro" id="IPR003661">
    <property type="entry name" value="HisK_dim/P_dom"/>
</dbReference>
<keyword evidence="6" id="KW-1133">Transmembrane helix</keyword>
<dbReference type="SUPFAM" id="SSF55874">
    <property type="entry name" value="ATPase domain of HSP90 chaperone/DNA topoisomerase II/histidine kinase"/>
    <property type="match status" value="1"/>
</dbReference>
<feature type="modified residue" description="4-aspartylphosphate" evidence="4">
    <location>
        <position position="848"/>
    </location>
</feature>
<protein>
    <recommendedName>
        <fullName evidence="2">histidine kinase</fullName>
        <ecNumber evidence="2">2.7.13.3</ecNumber>
    </recommendedName>
</protein>
<dbReference type="Pfam" id="PF00512">
    <property type="entry name" value="HisKA"/>
    <property type="match status" value="1"/>
</dbReference>
<feature type="coiled-coil region" evidence="5">
    <location>
        <begin position="512"/>
        <end position="539"/>
    </location>
</feature>
<evidence type="ECO:0000259" key="8">
    <source>
        <dbReference type="PROSITE" id="PS50110"/>
    </source>
</evidence>
<dbReference type="SUPFAM" id="SSF47384">
    <property type="entry name" value="Homodimeric domain of signal transducing histidine kinase"/>
    <property type="match status" value="1"/>
</dbReference>
<dbReference type="PROSITE" id="PS50110">
    <property type="entry name" value="RESPONSE_REGULATORY"/>
    <property type="match status" value="1"/>
</dbReference>
<dbReference type="PROSITE" id="PS50109">
    <property type="entry name" value="HIS_KIN"/>
    <property type="match status" value="1"/>
</dbReference>
<accession>A0A5Q4VET2</accession>
<evidence type="ECO:0000256" key="1">
    <source>
        <dbReference type="ARBA" id="ARBA00000085"/>
    </source>
</evidence>
<keyword evidence="6" id="KW-0812">Transmembrane</keyword>
<dbReference type="Gene3D" id="1.10.287.130">
    <property type="match status" value="1"/>
</dbReference>
<dbReference type="InterPro" id="IPR036097">
    <property type="entry name" value="HisK_dim/P_sf"/>
</dbReference>
<dbReference type="CDD" id="cd17546">
    <property type="entry name" value="REC_hyHK_CKI1_RcsC-like"/>
    <property type="match status" value="1"/>
</dbReference>
<proteinExistence type="predicted"/>
<reference evidence="9 10" key="1">
    <citation type="submission" date="2019-06" db="EMBL/GenBank/DDBJ databases">
        <title>Desulfobotulus mexicanus sp. nov., a novel sulfate-reducing bacterium isolated from the sediment of an alkaline crater lake in Mexico.</title>
        <authorList>
            <person name="Hirschler-Rea A."/>
        </authorList>
    </citation>
    <scope>NUCLEOTIDE SEQUENCE [LARGE SCALE GENOMIC DNA]</scope>
    <source>
        <strain evidence="9 10">PAR22N</strain>
    </source>
</reference>
<evidence type="ECO:0000259" key="7">
    <source>
        <dbReference type="PROSITE" id="PS50109"/>
    </source>
</evidence>
<comment type="catalytic activity">
    <reaction evidence="1">
        <text>ATP + protein L-histidine = ADP + protein N-phospho-L-histidine.</text>
        <dbReference type="EC" id="2.7.13.3"/>
    </reaction>
</comment>
<organism evidence="9 10">
    <name type="scientific">Desulfobotulus mexicanus</name>
    <dbReference type="NCBI Taxonomy" id="2586642"/>
    <lineage>
        <taxon>Bacteria</taxon>
        <taxon>Pseudomonadati</taxon>
        <taxon>Thermodesulfobacteriota</taxon>
        <taxon>Desulfobacteria</taxon>
        <taxon>Desulfobacterales</taxon>
        <taxon>Desulfobacteraceae</taxon>
        <taxon>Desulfobotulus</taxon>
    </lineage>
</organism>
<dbReference type="EMBL" id="VDMB01000004">
    <property type="protein sequence ID" value="TYT75473.1"/>
    <property type="molecule type" value="Genomic_DNA"/>
</dbReference>
<feature type="transmembrane region" description="Helical" evidence="6">
    <location>
        <begin position="42"/>
        <end position="62"/>
    </location>
</feature>
<dbReference type="SMART" id="SM00388">
    <property type="entry name" value="HisKA"/>
    <property type="match status" value="1"/>
</dbReference>
<feature type="transmembrane region" description="Helical" evidence="6">
    <location>
        <begin position="321"/>
        <end position="339"/>
    </location>
</feature>
<evidence type="ECO:0000256" key="6">
    <source>
        <dbReference type="SAM" id="Phobius"/>
    </source>
</evidence>
<dbReference type="InterPro" id="IPR004358">
    <property type="entry name" value="Sig_transdc_His_kin-like_C"/>
</dbReference>
<dbReference type="Gene3D" id="3.30.565.10">
    <property type="entry name" value="Histidine kinase-like ATPase, C-terminal domain"/>
    <property type="match status" value="1"/>
</dbReference>
<sequence>MRLLREEGCFSSLPVLPFPLHMERNPMKSFKKFHYSLIFKPFFLTGLILAGLTLCFLIFVVFTKMESRQNLLETAELRSRIETQIFAEHASGLFRAIDITLLSLIPFLEEGDVLGNAAVEDVIRRRILFLHQLKNIYILDEKAQLVYVHPRGEVLDITQTDKDYFLDMHKDALMDFDISTAPENEKGGFDIRFSRRVESRDGRFLGVVVGVVDFAHFRKQYQQYEAPGVDAIVLYNTDGRVLSGWFPAESSSQKGPGARLLELPYFGSFSLDDLTAGGMRSFTDKEYIVATCQLPDFPFHMGTVLNRNHILKVWEREVRHLVLIFMLVFMGLGSMAWILHKQVARQKKADKKNIELQAKAELTGLMRDLAFAVQQADGLEDAARIFLEHICEYGVWEAGFFRMKLSEEKEALITGCSCAGQSECRAQLLESLQDGVEKYFSLEKPVLFSEESALLSKNVCVLPVCDSYHLKAEALFLSSSLEEKDEALLDIMTQAAAFAGHLIERMVSEKRLEDSLAMYKKSQQELARAKEKAEADNDAKSAFLTHMSHELRTPMNGIQGMAELLFQTRLDEEQHSYLRIMQDSCGSVLGMINGLLDLAKIESDKFSLEFISFGLRHFMEVFCAPMILLAREKGLDFTCDIADDVTDRLMGDTDKLRRILTNLVGNALKFTHDGGISIAVSETASHGPGVYLCFRIQDTGIGISKEKIPSLFQPFSQADSSISRRYGGTGLGLLISRQLAEKMGGQMGLESSENNGSCFWFTVSFKKVDILSDEEEKKASVPKVRSPESLLSSEQKKARILVVEDDLTNQQVARGFLKKLGLAADIAQSGAEALEMLGQSPYDLILMDVQMPDMDGTEVTRRIRSGEVRGLSPDILIIAMTANATRRDKEKCFQSGMNAFLSKPISGYDLAETLAAWLPLQEIRT</sequence>
<dbReference type="Gene3D" id="3.40.50.2300">
    <property type="match status" value="1"/>
</dbReference>
<evidence type="ECO:0000256" key="3">
    <source>
        <dbReference type="ARBA" id="ARBA00022553"/>
    </source>
</evidence>
<dbReference type="Proteomes" id="UP000321899">
    <property type="component" value="Unassembled WGS sequence"/>
</dbReference>
<dbReference type="Pfam" id="PF02518">
    <property type="entry name" value="HATPase_c"/>
    <property type="match status" value="1"/>
</dbReference>
<dbReference type="InterPro" id="IPR011006">
    <property type="entry name" value="CheY-like_superfamily"/>
</dbReference>
<dbReference type="EC" id="2.7.13.3" evidence="2"/>
<keyword evidence="5" id="KW-0175">Coiled coil</keyword>
<name>A0A5Q4VET2_9BACT</name>
<evidence type="ECO:0000256" key="5">
    <source>
        <dbReference type="SAM" id="Coils"/>
    </source>
</evidence>
<evidence type="ECO:0000256" key="2">
    <source>
        <dbReference type="ARBA" id="ARBA00012438"/>
    </source>
</evidence>
<dbReference type="InterPro" id="IPR005467">
    <property type="entry name" value="His_kinase_dom"/>
</dbReference>
<dbReference type="PANTHER" id="PTHR45339">
    <property type="entry name" value="HYBRID SIGNAL TRANSDUCTION HISTIDINE KINASE J"/>
    <property type="match status" value="1"/>
</dbReference>
<keyword evidence="6" id="KW-0472">Membrane</keyword>
<evidence type="ECO:0000313" key="9">
    <source>
        <dbReference type="EMBL" id="TYT75473.1"/>
    </source>
</evidence>